<dbReference type="EMBL" id="PEBX01000029">
    <property type="protein sequence ID" value="PTQ56407.1"/>
    <property type="molecule type" value="Genomic_DNA"/>
</dbReference>
<reference evidence="3" key="1">
    <citation type="journal article" date="2018" name="Sci. Rep.">
        <title>Lignite coal burning seam in the remote Altai Mountains harbors a hydrogen-driven thermophilic microbial community.</title>
        <authorList>
            <person name="Kadnikov V.V."/>
            <person name="Mardanov A.V."/>
            <person name="Ivasenko D.A."/>
            <person name="Antsiferov D.V."/>
            <person name="Beletsky A.V."/>
            <person name="Karnachuk O.V."/>
            <person name="Ravin N.V."/>
        </authorList>
    </citation>
    <scope>NUCLEOTIDE SEQUENCE [LARGE SCALE GENOMIC DNA]</scope>
</reference>
<dbReference type="Pfam" id="PF06335">
    <property type="entry name" value="DUF1054"/>
    <property type="match status" value="1"/>
</dbReference>
<comment type="similarity">
    <text evidence="1">Belongs to the UPF0637 family.</text>
</comment>
<name>A0A2R6Y158_9BACL</name>
<evidence type="ECO:0000313" key="2">
    <source>
        <dbReference type="EMBL" id="PTQ56407.1"/>
    </source>
</evidence>
<evidence type="ECO:0000256" key="1">
    <source>
        <dbReference type="HAMAP-Rule" id="MF_01851"/>
    </source>
</evidence>
<dbReference type="PIRSF" id="PIRSF021332">
    <property type="entry name" value="DUF1054"/>
    <property type="match status" value="1"/>
</dbReference>
<dbReference type="Gene3D" id="3.30.930.20">
    <property type="entry name" value="Protein of unknown function DUF1054"/>
    <property type="match status" value="1"/>
</dbReference>
<dbReference type="AlphaFoldDB" id="A0A2R6Y158"/>
<accession>A0A2R6Y158</accession>
<dbReference type="SUPFAM" id="SSF142913">
    <property type="entry name" value="YktB/PF0168-like"/>
    <property type="match status" value="1"/>
</dbReference>
<dbReference type="InterPro" id="IPR053707">
    <property type="entry name" value="UPF0637_domain_sf"/>
</dbReference>
<sequence>MSRVTLSQEAFEALTVPTLAGRMEAIEQHIRPIFRAFADKVAPLLSVWTQEEMFVHIAKHARRTVNPPQDTWVALAPDARGYKKHPHFQFGLWSTHAFFWLAVIYESPSKQAFAERLLAHLPEILTLIPETFVWSWNHMEKPYVVHRDLTPSDLEKALTHASRVKAAEVLIGRVLPKEEALKDDVDLVSLGEKTFHTLLPLYRLSRGHEDALTTYVDR</sequence>
<organism evidence="2 3">
    <name type="scientific">Candidatus Carbonibacillus altaicus</name>
    <dbReference type="NCBI Taxonomy" id="2163959"/>
    <lineage>
        <taxon>Bacteria</taxon>
        <taxon>Bacillati</taxon>
        <taxon>Bacillota</taxon>
        <taxon>Bacilli</taxon>
        <taxon>Bacillales</taxon>
        <taxon>Candidatus Carbonibacillus</taxon>
    </lineage>
</organism>
<dbReference type="InterPro" id="IPR009403">
    <property type="entry name" value="UPF0637"/>
</dbReference>
<gene>
    <name evidence="2" type="ORF">BSOLF_0239</name>
</gene>
<protein>
    <recommendedName>
        <fullName evidence="1">UPF0637 protein BSOLF_0239</fullName>
    </recommendedName>
</protein>
<dbReference type="HAMAP" id="MF_01851">
    <property type="entry name" value="UPF0637"/>
    <property type="match status" value="1"/>
</dbReference>
<comment type="caution">
    <text evidence="2">The sequence shown here is derived from an EMBL/GenBank/DDBJ whole genome shotgun (WGS) entry which is preliminary data.</text>
</comment>
<proteinExistence type="inferred from homology"/>
<dbReference type="Proteomes" id="UP000244338">
    <property type="component" value="Unassembled WGS sequence"/>
</dbReference>
<evidence type="ECO:0000313" key="3">
    <source>
        <dbReference type="Proteomes" id="UP000244338"/>
    </source>
</evidence>